<sequence>MSSALKRMSACGLPSLWRLWTFLGCAAAIHRHSPGSWLMANTNTPGYSTIISTPLWSFHHISTPSGQLQLPHRPRYIHRGSGRRNTTILVTLTDPLHPSGRLVAQQWHHQNTTTTITKDRSMYGRMDRKPGVDYSVLRPLNGLDSASHSTLELLNVQSLTNKAGLINDHITDKQIDILCLTETWQQPEVYSALNEACPPGYSYLSKARTTGRGGGLAVFHRSTIQISLLSAPPFNTFEHLVFNCKHITSHNTTSATIALIYRPPKPHPSFLSEIHDFLISLCTSHSNVLVLGDFNIHMDSLSCKLAAEFKQVLDCLNLHQSVVGPTHTKGHTLDLVITDSIHISDLHVQDIGISDHYAVTFRTPLPSPLTKPQRLISFRNFKNIDSTSLSQHL</sequence>
<evidence type="ECO:0000256" key="1">
    <source>
        <dbReference type="SAM" id="SignalP"/>
    </source>
</evidence>
<keyword evidence="4" id="KW-1185">Reference proteome</keyword>
<feature type="signal peptide" evidence="1">
    <location>
        <begin position="1"/>
        <end position="27"/>
    </location>
</feature>
<dbReference type="PANTHER" id="PTHR46670">
    <property type="entry name" value="ENDO/EXONUCLEASE/PHOSPHATASE DOMAIN-CONTAINING PROTEIN"/>
    <property type="match status" value="1"/>
</dbReference>
<name>A0AAV1GJS1_XYRNO</name>
<dbReference type="InterPro" id="IPR005135">
    <property type="entry name" value="Endo/exonuclease/phosphatase"/>
</dbReference>
<accession>A0AAV1GJS1</accession>
<feature type="chain" id="PRO_5043404512" evidence="1">
    <location>
        <begin position="28"/>
        <end position="393"/>
    </location>
</feature>
<evidence type="ECO:0000313" key="3">
    <source>
        <dbReference type="EMBL" id="CAJ1074271.1"/>
    </source>
</evidence>
<evidence type="ECO:0000259" key="2">
    <source>
        <dbReference type="Pfam" id="PF03372"/>
    </source>
</evidence>
<protein>
    <submittedName>
        <fullName evidence="3">Uncharacterized protein LOC122128826</fullName>
    </submittedName>
</protein>
<dbReference type="InterPro" id="IPR036691">
    <property type="entry name" value="Endo/exonu/phosph_ase_sf"/>
</dbReference>
<dbReference type="Proteomes" id="UP001178508">
    <property type="component" value="Chromosome 15"/>
</dbReference>
<dbReference type="Pfam" id="PF03372">
    <property type="entry name" value="Exo_endo_phos"/>
    <property type="match status" value="1"/>
</dbReference>
<gene>
    <name evidence="3" type="ORF">XNOV1_A003501</name>
</gene>
<dbReference type="PANTHER" id="PTHR46670:SF3">
    <property type="entry name" value="ENDONUCLEASE_EXONUCLEASE_PHOSPHATASE DOMAIN-CONTAINING PROTEIN"/>
    <property type="match status" value="1"/>
</dbReference>
<evidence type="ECO:0000313" key="4">
    <source>
        <dbReference type="Proteomes" id="UP001178508"/>
    </source>
</evidence>
<feature type="domain" description="Endonuclease/exonuclease/phosphatase" evidence="2">
    <location>
        <begin position="155"/>
        <end position="356"/>
    </location>
</feature>
<dbReference type="EMBL" id="OY660878">
    <property type="protein sequence ID" value="CAJ1074271.1"/>
    <property type="molecule type" value="Genomic_DNA"/>
</dbReference>
<proteinExistence type="predicted"/>
<organism evidence="3 4">
    <name type="scientific">Xyrichtys novacula</name>
    <name type="common">Pearly razorfish</name>
    <name type="synonym">Hemipteronotus novacula</name>
    <dbReference type="NCBI Taxonomy" id="13765"/>
    <lineage>
        <taxon>Eukaryota</taxon>
        <taxon>Metazoa</taxon>
        <taxon>Chordata</taxon>
        <taxon>Craniata</taxon>
        <taxon>Vertebrata</taxon>
        <taxon>Euteleostomi</taxon>
        <taxon>Actinopterygii</taxon>
        <taxon>Neopterygii</taxon>
        <taxon>Teleostei</taxon>
        <taxon>Neoteleostei</taxon>
        <taxon>Acanthomorphata</taxon>
        <taxon>Eupercaria</taxon>
        <taxon>Labriformes</taxon>
        <taxon>Labridae</taxon>
        <taxon>Xyrichtys</taxon>
    </lineage>
</organism>
<keyword evidence="1" id="KW-0732">Signal</keyword>
<dbReference type="Gene3D" id="3.60.10.10">
    <property type="entry name" value="Endonuclease/exonuclease/phosphatase"/>
    <property type="match status" value="1"/>
</dbReference>
<dbReference type="AlphaFoldDB" id="A0AAV1GJS1"/>
<dbReference type="SUPFAM" id="SSF56219">
    <property type="entry name" value="DNase I-like"/>
    <property type="match status" value="1"/>
</dbReference>
<reference evidence="3" key="1">
    <citation type="submission" date="2023-08" db="EMBL/GenBank/DDBJ databases">
        <authorList>
            <person name="Alioto T."/>
            <person name="Alioto T."/>
            <person name="Gomez Garrido J."/>
        </authorList>
    </citation>
    <scope>NUCLEOTIDE SEQUENCE</scope>
</reference>
<dbReference type="GO" id="GO:0003824">
    <property type="term" value="F:catalytic activity"/>
    <property type="evidence" value="ECO:0007669"/>
    <property type="project" value="InterPro"/>
</dbReference>